<evidence type="ECO:0000313" key="10">
    <source>
        <dbReference type="EMBL" id="MBA4502007.1"/>
    </source>
</evidence>
<evidence type="ECO:0000256" key="4">
    <source>
        <dbReference type="ARBA" id="ARBA00022764"/>
    </source>
</evidence>
<dbReference type="Gene3D" id="1.25.40.10">
    <property type="entry name" value="Tetratricopeptide repeat domain"/>
    <property type="match status" value="1"/>
</dbReference>
<dbReference type="Pfam" id="PF01435">
    <property type="entry name" value="Peptidase_M48"/>
    <property type="match status" value="1"/>
</dbReference>
<evidence type="ECO:0000256" key="3">
    <source>
        <dbReference type="ARBA" id="ARBA00022729"/>
    </source>
</evidence>
<keyword evidence="11" id="KW-1185">Reference proteome</keyword>
<dbReference type="GO" id="GO:0042597">
    <property type="term" value="C:periplasmic space"/>
    <property type="evidence" value="ECO:0007669"/>
    <property type="project" value="UniProtKB-SubCell"/>
</dbReference>
<evidence type="ECO:0000256" key="5">
    <source>
        <dbReference type="ARBA" id="ARBA00022801"/>
    </source>
</evidence>
<feature type="domain" description="Peptidase M48" evidence="9">
    <location>
        <begin position="70"/>
        <end position="252"/>
    </location>
</feature>
<dbReference type="PANTHER" id="PTHR22726:SF1">
    <property type="entry name" value="METALLOENDOPEPTIDASE OMA1, MITOCHONDRIAL"/>
    <property type="match status" value="1"/>
</dbReference>
<dbReference type="GO" id="GO:0051603">
    <property type="term" value="P:proteolysis involved in protein catabolic process"/>
    <property type="evidence" value="ECO:0007669"/>
    <property type="project" value="TreeGrafter"/>
</dbReference>
<sequence precursor="true">MLKRITIGSVLISLLTAPFPGRAEEPFNLPLLNDGTSSVVSLEDEYRLGRNWARILRGQAPILDDPITYQYLEDLLWRLLPHSQVQDRRLELFLLANPSFNAFAVPGGVIGVHGGLIMAAESEGELASVIAHELAHLSQRHYAQRLEEERRNRPLMLAGMLAGILVSAADTRGGMAVISSTMGASAHNQLAFSRRNEQEADRVGMQTLASARFDPHTMPQMFGRLQRNYQFYGQRPPEFLLTHPVTESRIADSLNRASQLPPVTTPPPSIEFSLIKARMDVHFAASPGSALEHFQNAFDRTPNAYSRYGLMLAAIASRDSTLALRTYEQMPLTLRQHPYVEFSRIDGLLNAEQPAEALTLARTLLALYPDSRPARTLHARALRSNGQLKPALREYKSLARDFPTDAELWFQIAETEGLAGNTLGVHEARIEYFMLTAQLDLALKQITYARRGTGLTASDTARLDQREQEALALRKEMKEQF</sequence>
<evidence type="ECO:0000313" key="11">
    <source>
        <dbReference type="Proteomes" id="UP000538931"/>
    </source>
</evidence>
<evidence type="ECO:0000259" key="9">
    <source>
        <dbReference type="Pfam" id="PF01435"/>
    </source>
</evidence>
<name>A0A7W1WXH3_9GAMM</name>
<keyword evidence="1 8" id="KW-0645">Protease</keyword>
<comment type="cofactor">
    <cofactor evidence="8">
        <name>Zn(2+)</name>
        <dbReference type="ChEBI" id="CHEBI:29105"/>
    </cofactor>
    <text evidence="8">Binds 1 zinc ion per subunit.</text>
</comment>
<feature type="signal peptide" evidence="8">
    <location>
        <begin position="1"/>
        <end position="23"/>
    </location>
</feature>
<dbReference type="AlphaFoldDB" id="A0A7W1WXH3"/>
<feature type="chain" id="PRO_5031663324" description="Putative beta-barrel assembly-enhancing protease" evidence="8">
    <location>
        <begin position="24"/>
        <end position="481"/>
    </location>
</feature>
<keyword evidence="5 8" id="KW-0378">Hydrolase</keyword>
<dbReference type="GO" id="GO:0008270">
    <property type="term" value="F:zinc ion binding"/>
    <property type="evidence" value="ECO:0007669"/>
    <property type="project" value="UniProtKB-UniRule"/>
</dbReference>
<dbReference type="PANTHER" id="PTHR22726">
    <property type="entry name" value="METALLOENDOPEPTIDASE OMA1"/>
    <property type="match status" value="1"/>
</dbReference>
<comment type="function">
    <text evidence="8">Functions as both a chaperone and a metalloprotease. Maintains the integrity of the outer membrane by promoting either the assembly or the elimination of outer membrane proteins, depending on their folding state.</text>
</comment>
<evidence type="ECO:0000256" key="8">
    <source>
        <dbReference type="HAMAP-Rule" id="MF_00997"/>
    </source>
</evidence>
<gene>
    <name evidence="10" type="ORF">H1S06_06460</name>
</gene>
<proteinExistence type="inferred from homology"/>
<evidence type="ECO:0000256" key="1">
    <source>
        <dbReference type="ARBA" id="ARBA00022670"/>
    </source>
</evidence>
<dbReference type="Proteomes" id="UP000538931">
    <property type="component" value="Unassembled WGS sequence"/>
</dbReference>
<accession>A0A7W1WXH3</accession>
<dbReference type="InterPro" id="IPR051156">
    <property type="entry name" value="Mito/Outer_Membr_Metalloprot"/>
</dbReference>
<dbReference type="EMBL" id="JACEMT010000041">
    <property type="protein sequence ID" value="MBA4502007.1"/>
    <property type="molecule type" value="Genomic_DNA"/>
</dbReference>
<feature type="binding site" evidence="8">
    <location>
        <position position="132"/>
    </location>
    <ligand>
        <name>Zn(2+)</name>
        <dbReference type="ChEBI" id="CHEBI:29105"/>
        <note>catalytic</note>
    </ligand>
</feature>
<dbReference type="EC" id="3.4.-.-" evidence="8"/>
<dbReference type="InterPro" id="IPR001915">
    <property type="entry name" value="Peptidase_M48"/>
</dbReference>
<feature type="active site" description="Proton donor" evidence="8">
    <location>
        <position position="201"/>
    </location>
</feature>
<keyword evidence="6 8" id="KW-0862">Zinc</keyword>
<keyword evidence="3 8" id="KW-0732">Signal</keyword>
<feature type="active site" evidence="8">
    <location>
        <position position="133"/>
    </location>
</feature>
<feature type="binding site" evidence="8">
    <location>
        <position position="197"/>
    </location>
    <ligand>
        <name>Zn(2+)</name>
        <dbReference type="ChEBI" id="CHEBI:29105"/>
        <note>catalytic</note>
    </ligand>
</feature>
<keyword evidence="4 8" id="KW-0574">Periplasm</keyword>
<dbReference type="Gene3D" id="3.30.2010.10">
    <property type="entry name" value="Metalloproteases ('zincins'), catalytic domain"/>
    <property type="match status" value="1"/>
</dbReference>
<protein>
    <recommendedName>
        <fullName evidence="8">Putative beta-barrel assembly-enhancing protease</fullName>
        <ecNumber evidence="8">3.4.-.-</ecNumber>
    </recommendedName>
</protein>
<dbReference type="InterPro" id="IPR011990">
    <property type="entry name" value="TPR-like_helical_dom_sf"/>
</dbReference>
<comment type="similarity">
    <text evidence="8">Belongs to the peptidase M48 family. BepA subfamily.</text>
</comment>
<evidence type="ECO:0000256" key="7">
    <source>
        <dbReference type="ARBA" id="ARBA00023049"/>
    </source>
</evidence>
<feature type="binding site" evidence="8">
    <location>
        <position position="136"/>
    </location>
    <ligand>
        <name>Zn(2+)</name>
        <dbReference type="ChEBI" id="CHEBI:29105"/>
        <note>catalytic</note>
    </ligand>
</feature>
<dbReference type="SUPFAM" id="SSF48452">
    <property type="entry name" value="TPR-like"/>
    <property type="match status" value="1"/>
</dbReference>
<organism evidence="10 11">
    <name type="scientific">Marinobacterium marinum</name>
    <dbReference type="NCBI Taxonomy" id="2756129"/>
    <lineage>
        <taxon>Bacteria</taxon>
        <taxon>Pseudomonadati</taxon>
        <taxon>Pseudomonadota</taxon>
        <taxon>Gammaproteobacteria</taxon>
        <taxon>Oceanospirillales</taxon>
        <taxon>Oceanospirillaceae</taxon>
        <taxon>Marinobacterium</taxon>
    </lineage>
</organism>
<dbReference type="Pfam" id="PF14559">
    <property type="entry name" value="TPR_19"/>
    <property type="match status" value="1"/>
</dbReference>
<evidence type="ECO:0000256" key="6">
    <source>
        <dbReference type="ARBA" id="ARBA00022833"/>
    </source>
</evidence>
<dbReference type="HAMAP" id="MF_00997">
    <property type="entry name" value="Protease_BepA"/>
    <property type="match status" value="1"/>
</dbReference>
<keyword evidence="7 8" id="KW-0482">Metalloprotease</keyword>
<dbReference type="GO" id="GO:0004222">
    <property type="term" value="F:metalloendopeptidase activity"/>
    <property type="evidence" value="ECO:0007669"/>
    <property type="project" value="InterPro"/>
</dbReference>
<keyword evidence="2 8" id="KW-0479">Metal-binding</keyword>
<reference evidence="10 11" key="1">
    <citation type="submission" date="2020-07" db="EMBL/GenBank/DDBJ databases">
        <title>Bacterium isolated from marien macroalgae.</title>
        <authorList>
            <person name="Zhu K."/>
            <person name="Lu D."/>
            <person name="Du Z."/>
        </authorList>
    </citation>
    <scope>NUCLEOTIDE SEQUENCE [LARGE SCALE GENOMIC DNA]</scope>
    <source>
        <strain evidence="10 11">3-1745</strain>
    </source>
</reference>
<dbReference type="RefSeq" id="WP_181738388.1">
    <property type="nucleotide sequence ID" value="NZ_JACEMT010000041.1"/>
</dbReference>
<dbReference type="GO" id="GO:0016020">
    <property type="term" value="C:membrane"/>
    <property type="evidence" value="ECO:0007669"/>
    <property type="project" value="InterPro"/>
</dbReference>
<dbReference type="InterPro" id="IPR030873">
    <property type="entry name" value="Protease_BepA"/>
</dbReference>
<comment type="caution">
    <text evidence="10">The sequence shown here is derived from an EMBL/GenBank/DDBJ whole genome shotgun (WGS) entry which is preliminary data.</text>
</comment>
<comment type="subcellular location">
    <subcellularLocation>
        <location evidence="8">Periplasm</location>
    </subcellularLocation>
</comment>
<evidence type="ECO:0000256" key="2">
    <source>
        <dbReference type="ARBA" id="ARBA00022723"/>
    </source>
</evidence>